<dbReference type="SUPFAM" id="SSF51316">
    <property type="entry name" value="Mss4-like"/>
    <property type="match status" value="1"/>
</dbReference>
<keyword evidence="4" id="KW-0456">Lyase</keyword>
<keyword evidence="3" id="KW-0862">Zinc</keyword>
<dbReference type="AlphaFoldDB" id="A0A2X0PB98"/>
<dbReference type="GO" id="GO:0046872">
    <property type="term" value="F:metal ion binding"/>
    <property type="evidence" value="ECO:0007669"/>
    <property type="project" value="UniProtKB-KW"/>
</dbReference>
<evidence type="ECO:0000256" key="4">
    <source>
        <dbReference type="ARBA" id="ARBA00023239"/>
    </source>
</evidence>
<name>A0A2X0PB98_9BASI</name>
<comment type="similarity">
    <text evidence="1">Belongs to the Gfa family.</text>
</comment>
<evidence type="ECO:0000259" key="5">
    <source>
        <dbReference type="PROSITE" id="PS51891"/>
    </source>
</evidence>
<dbReference type="Proteomes" id="UP000249464">
    <property type="component" value="Unassembled WGS sequence"/>
</dbReference>
<dbReference type="PANTHER" id="PTHR33337:SF30">
    <property type="entry name" value="DUF636 DOMAIN PROTEIN (AFU_ORTHOLOGUE AFUA_1G03180)"/>
    <property type="match status" value="1"/>
</dbReference>
<dbReference type="InterPro" id="IPR011057">
    <property type="entry name" value="Mss4-like_sf"/>
</dbReference>
<organism evidence="6 7">
    <name type="scientific">Microbotryum silenes-dioicae</name>
    <dbReference type="NCBI Taxonomy" id="796604"/>
    <lineage>
        <taxon>Eukaryota</taxon>
        <taxon>Fungi</taxon>
        <taxon>Dikarya</taxon>
        <taxon>Basidiomycota</taxon>
        <taxon>Pucciniomycotina</taxon>
        <taxon>Microbotryomycetes</taxon>
        <taxon>Microbotryales</taxon>
        <taxon>Microbotryaceae</taxon>
        <taxon>Microbotryum</taxon>
    </lineage>
</organism>
<reference evidence="6 7" key="1">
    <citation type="submission" date="2016-11" db="EMBL/GenBank/DDBJ databases">
        <authorList>
            <person name="Jaros S."/>
            <person name="Januszkiewicz K."/>
            <person name="Wedrychowicz H."/>
        </authorList>
    </citation>
    <scope>NUCLEOTIDE SEQUENCE [LARGE SCALE GENOMIC DNA]</scope>
</reference>
<dbReference type="Gene3D" id="3.90.1590.10">
    <property type="entry name" value="glutathione-dependent formaldehyde- activating enzyme (gfa)"/>
    <property type="match status" value="1"/>
</dbReference>
<feature type="domain" description="CENP-V/GFA" evidence="5">
    <location>
        <begin position="86"/>
        <end position="199"/>
    </location>
</feature>
<sequence>MPCALLQPFQVDVKLSNVIAPHFKTPVHRREPTPPCQRCPDRTIVRNPARVLTFVLSTPPDCLREYEFYIVVAPLHIPYPSLSMPINASCYCEAVQFELDEDVSALSGILCHCRTCQKLANDRSYNIASSEDKLKVTKGTPKVFDDQKTDSGMPIKRSFCGDCGSALFSKPSSRPGAVFVKVGVLDEAAKVKPGAEIYVDSQLPLIDSQSEFNIKIKRFEGMMAKEV</sequence>
<dbReference type="PROSITE" id="PS51891">
    <property type="entry name" value="CENP_V_GFA"/>
    <property type="match status" value="1"/>
</dbReference>
<dbReference type="Pfam" id="PF04828">
    <property type="entry name" value="GFA"/>
    <property type="match status" value="1"/>
</dbReference>
<dbReference type="EMBL" id="FQNC01000046">
    <property type="protein sequence ID" value="SGY67992.1"/>
    <property type="molecule type" value="Genomic_DNA"/>
</dbReference>
<dbReference type="PANTHER" id="PTHR33337">
    <property type="entry name" value="GFA DOMAIN-CONTAINING PROTEIN"/>
    <property type="match status" value="1"/>
</dbReference>
<proteinExistence type="inferred from homology"/>
<evidence type="ECO:0000313" key="7">
    <source>
        <dbReference type="Proteomes" id="UP000249464"/>
    </source>
</evidence>
<evidence type="ECO:0000256" key="3">
    <source>
        <dbReference type="ARBA" id="ARBA00022833"/>
    </source>
</evidence>
<keyword evidence="7" id="KW-1185">Reference proteome</keyword>
<accession>A0A2X0PB98</accession>
<gene>
    <name evidence="6" type="primary">BQ5605_C004g02835</name>
    <name evidence="6" type="ORF">BQ5605_C004G02835</name>
</gene>
<keyword evidence="2" id="KW-0479">Metal-binding</keyword>
<protein>
    <submittedName>
        <fullName evidence="6">BQ5605_C004g02835 protein</fullName>
    </submittedName>
</protein>
<dbReference type="GO" id="GO:0016846">
    <property type="term" value="F:carbon-sulfur lyase activity"/>
    <property type="evidence" value="ECO:0007669"/>
    <property type="project" value="InterPro"/>
</dbReference>
<evidence type="ECO:0000256" key="2">
    <source>
        <dbReference type="ARBA" id="ARBA00022723"/>
    </source>
</evidence>
<dbReference type="STRING" id="796604.A0A2X0PB98"/>
<evidence type="ECO:0000256" key="1">
    <source>
        <dbReference type="ARBA" id="ARBA00005495"/>
    </source>
</evidence>
<evidence type="ECO:0000313" key="6">
    <source>
        <dbReference type="EMBL" id="SGY67992.1"/>
    </source>
</evidence>
<dbReference type="InterPro" id="IPR006913">
    <property type="entry name" value="CENP-V/GFA"/>
</dbReference>